<gene>
    <name evidence="1" type="ORF">ENN04_03510</name>
</gene>
<reference evidence="1" key="1">
    <citation type="journal article" date="2020" name="mSystems">
        <title>Genome- and Community-Level Interaction Insights into Carbon Utilization and Element Cycling Functions of Hydrothermarchaeota in Hydrothermal Sediment.</title>
        <authorList>
            <person name="Zhou Z."/>
            <person name="Liu Y."/>
            <person name="Xu W."/>
            <person name="Pan J."/>
            <person name="Luo Z.H."/>
            <person name="Li M."/>
        </authorList>
    </citation>
    <scope>NUCLEOTIDE SEQUENCE [LARGE SCALE GENOMIC DNA]</scope>
    <source>
        <strain evidence="1">SpSt-114</strain>
    </source>
</reference>
<comment type="caution">
    <text evidence="1">The sequence shown here is derived from an EMBL/GenBank/DDBJ whole genome shotgun (WGS) entry which is preliminary data.</text>
</comment>
<proteinExistence type="predicted"/>
<name>A0A7C5SXV8_9AQUI</name>
<dbReference type="AlphaFoldDB" id="A0A7C5SXV8"/>
<accession>A0A7C5SXV8</accession>
<dbReference type="EMBL" id="DSAC01000043">
    <property type="protein sequence ID" value="HHO73685.1"/>
    <property type="molecule type" value="Genomic_DNA"/>
</dbReference>
<organism evidence="1">
    <name type="scientific">Thermocrinis ruber</name>
    <dbReference type="NCBI Taxonomy" id="75906"/>
    <lineage>
        <taxon>Bacteria</taxon>
        <taxon>Pseudomonadati</taxon>
        <taxon>Aquificota</taxon>
        <taxon>Aquificia</taxon>
        <taxon>Aquificales</taxon>
        <taxon>Aquificaceae</taxon>
        <taxon>Thermocrinis</taxon>
    </lineage>
</organism>
<evidence type="ECO:0000313" key="1">
    <source>
        <dbReference type="EMBL" id="HHO73685.1"/>
    </source>
</evidence>
<protein>
    <submittedName>
        <fullName evidence="1">Uncharacterized protein</fullName>
    </submittedName>
</protein>
<sequence length="76" mass="8331">MAIQVVPKYPGAEKSALLSYWPSFFTQPRSKVASLAETASLEGIEGTVEGSAFVRLFEVVDWLLASQTKRTNPQKA</sequence>